<dbReference type="PROSITE" id="PS50305">
    <property type="entry name" value="SIRTUIN"/>
    <property type="match status" value="1"/>
</dbReference>
<feature type="active site" description="Proton acceptor" evidence="3 4">
    <location>
        <position position="127"/>
    </location>
</feature>
<dbReference type="EC" id="2.3.1.286" evidence="3"/>
<dbReference type="Pfam" id="PF02146">
    <property type="entry name" value="SIR2"/>
    <property type="match status" value="1"/>
</dbReference>
<evidence type="ECO:0000259" key="5">
    <source>
        <dbReference type="PROSITE" id="PS50305"/>
    </source>
</evidence>
<feature type="binding site" evidence="3">
    <location>
        <position position="70"/>
    </location>
    <ligand>
        <name>substrate</name>
    </ligand>
</feature>
<dbReference type="GO" id="GO:0017136">
    <property type="term" value="F:histone deacetylase activity, NAD-dependent"/>
    <property type="evidence" value="ECO:0007669"/>
    <property type="project" value="TreeGrafter"/>
</dbReference>
<dbReference type="GO" id="GO:0008270">
    <property type="term" value="F:zinc ion binding"/>
    <property type="evidence" value="ECO:0007669"/>
    <property type="project" value="UniProtKB-UniRule"/>
</dbReference>
<feature type="binding site" evidence="3">
    <location>
        <begin position="26"/>
        <end position="45"/>
    </location>
    <ligand>
        <name>NAD(+)</name>
        <dbReference type="ChEBI" id="CHEBI:57540"/>
    </ligand>
</feature>
<keyword evidence="6" id="KW-0378">Hydrolase</keyword>
<comment type="caution">
    <text evidence="6">The sequence shown here is derived from an EMBL/GenBank/DDBJ whole genome shotgun (WGS) entry which is preliminary data.</text>
</comment>
<keyword evidence="2 3" id="KW-0520">NAD</keyword>
<dbReference type="PANTHER" id="PTHR11085">
    <property type="entry name" value="NAD-DEPENDENT PROTEIN DEACYLASE SIRTUIN-5, MITOCHONDRIAL-RELATED"/>
    <property type="match status" value="1"/>
</dbReference>
<comment type="catalytic activity">
    <reaction evidence="3">
        <text>N(6)-succinyl-L-lysyl-[protein] + NAD(+) + H2O = 2''-O-succinyl-ADP-D-ribose + nicotinamide + L-lysyl-[protein]</text>
        <dbReference type="Rhea" id="RHEA:47668"/>
        <dbReference type="Rhea" id="RHEA-COMP:9752"/>
        <dbReference type="Rhea" id="RHEA-COMP:11877"/>
        <dbReference type="ChEBI" id="CHEBI:15377"/>
        <dbReference type="ChEBI" id="CHEBI:17154"/>
        <dbReference type="ChEBI" id="CHEBI:29969"/>
        <dbReference type="ChEBI" id="CHEBI:57540"/>
        <dbReference type="ChEBI" id="CHEBI:87830"/>
        <dbReference type="ChEBI" id="CHEBI:87832"/>
    </reaction>
</comment>
<comment type="similarity">
    <text evidence="3">Belongs to the sirtuin family. Class III subfamily.</text>
</comment>
<feature type="binding site" evidence="3">
    <location>
        <position position="237"/>
    </location>
    <ligand>
        <name>NAD(+)</name>
        <dbReference type="ChEBI" id="CHEBI:57540"/>
    </ligand>
</feature>
<dbReference type="SUPFAM" id="SSF52467">
    <property type="entry name" value="DHS-like NAD/FAD-binding domain"/>
    <property type="match status" value="1"/>
</dbReference>
<protein>
    <recommendedName>
        <fullName evidence="3">NAD-dependent protein deacylase</fullName>
        <ecNumber evidence="3">2.3.1.286</ecNumber>
    </recommendedName>
    <alternativeName>
        <fullName evidence="3">Regulatory protein SIR2 homolog</fullName>
    </alternativeName>
</protein>
<dbReference type="GO" id="GO:0005737">
    <property type="term" value="C:cytoplasm"/>
    <property type="evidence" value="ECO:0007669"/>
    <property type="project" value="UniProtKB-SubCell"/>
</dbReference>
<evidence type="ECO:0000256" key="3">
    <source>
        <dbReference type="HAMAP-Rule" id="MF_01121"/>
    </source>
</evidence>
<evidence type="ECO:0000256" key="2">
    <source>
        <dbReference type="ARBA" id="ARBA00023027"/>
    </source>
</evidence>
<keyword evidence="3 4" id="KW-0479">Metal-binding</keyword>
<keyword evidence="3 4" id="KW-0862">Zinc</keyword>
<keyword evidence="1" id="KW-0808">Transferase</keyword>
<feature type="binding site" evidence="3 4">
    <location>
        <position position="138"/>
    </location>
    <ligand>
        <name>Zn(2+)</name>
        <dbReference type="ChEBI" id="CHEBI:29105"/>
    </ligand>
</feature>
<dbReference type="AlphaFoldDB" id="A0A7W6EUY2"/>
<feature type="binding site" evidence="3 4">
    <location>
        <position position="135"/>
    </location>
    <ligand>
        <name>Zn(2+)</name>
        <dbReference type="ChEBI" id="CHEBI:29105"/>
    </ligand>
</feature>
<feature type="binding site" evidence="3">
    <location>
        <begin position="109"/>
        <end position="112"/>
    </location>
    <ligand>
        <name>NAD(+)</name>
        <dbReference type="ChEBI" id="CHEBI:57540"/>
    </ligand>
</feature>
<evidence type="ECO:0000313" key="7">
    <source>
        <dbReference type="Proteomes" id="UP000562395"/>
    </source>
</evidence>
<dbReference type="PANTHER" id="PTHR11085:SF4">
    <property type="entry name" value="NAD-DEPENDENT PROTEIN DEACYLASE"/>
    <property type="match status" value="1"/>
</dbReference>
<reference evidence="6 7" key="1">
    <citation type="submission" date="2020-08" db="EMBL/GenBank/DDBJ databases">
        <title>Genomic Encyclopedia of Type Strains, Phase IV (KMG-IV): sequencing the most valuable type-strain genomes for metagenomic binning, comparative biology and taxonomic classification.</title>
        <authorList>
            <person name="Goeker M."/>
        </authorList>
    </citation>
    <scope>NUCLEOTIDE SEQUENCE [LARGE SCALE GENOMIC DNA]</scope>
    <source>
        <strain evidence="6 7">DSM 14552</strain>
    </source>
</reference>
<dbReference type="Proteomes" id="UP000562395">
    <property type="component" value="Unassembled WGS sequence"/>
</dbReference>
<accession>A0A7W6EUY2</accession>
<dbReference type="HAMAP" id="MF_01121">
    <property type="entry name" value="Sirtuin_ClassIII"/>
    <property type="match status" value="1"/>
</dbReference>
<feature type="binding site" evidence="3">
    <location>
        <position position="73"/>
    </location>
    <ligand>
        <name>substrate</name>
    </ligand>
</feature>
<dbReference type="Gene3D" id="3.30.1600.10">
    <property type="entry name" value="SIR2/SIRT2 'Small Domain"/>
    <property type="match status" value="1"/>
</dbReference>
<feature type="binding site" evidence="3">
    <location>
        <begin position="219"/>
        <end position="221"/>
    </location>
    <ligand>
        <name>NAD(+)</name>
        <dbReference type="ChEBI" id="CHEBI:57540"/>
    </ligand>
</feature>
<comment type="subcellular location">
    <subcellularLocation>
        <location evidence="3">Cytoplasm</location>
    </subcellularLocation>
</comment>
<feature type="domain" description="Deacetylase sirtuin-type" evidence="5">
    <location>
        <begin position="1"/>
        <end position="250"/>
    </location>
</feature>
<dbReference type="InterPro" id="IPR029035">
    <property type="entry name" value="DHS-like_NAD/FAD-binding_dom"/>
</dbReference>
<dbReference type="InterPro" id="IPR026590">
    <property type="entry name" value="Ssirtuin_cat_dom"/>
</dbReference>
<feature type="binding site" evidence="3 4">
    <location>
        <position position="157"/>
    </location>
    <ligand>
        <name>Zn(2+)</name>
        <dbReference type="ChEBI" id="CHEBI:29105"/>
    </ligand>
</feature>
<keyword evidence="7" id="KW-1185">Reference proteome</keyword>
<dbReference type="GO" id="GO:0036054">
    <property type="term" value="F:protein-malonyllysine demalonylase activity"/>
    <property type="evidence" value="ECO:0007669"/>
    <property type="project" value="InterPro"/>
</dbReference>
<comment type="catalytic activity">
    <reaction evidence="3">
        <text>N(6)-acetyl-L-lysyl-[protein] + NAD(+) + H2O = 2''-O-acetyl-ADP-D-ribose + nicotinamide + L-lysyl-[protein]</text>
        <dbReference type="Rhea" id="RHEA:43636"/>
        <dbReference type="Rhea" id="RHEA-COMP:9752"/>
        <dbReference type="Rhea" id="RHEA-COMP:10731"/>
        <dbReference type="ChEBI" id="CHEBI:15377"/>
        <dbReference type="ChEBI" id="CHEBI:17154"/>
        <dbReference type="ChEBI" id="CHEBI:29969"/>
        <dbReference type="ChEBI" id="CHEBI:57540"/>
        <dbReference type="ChEBI" id="CHEBI:61930"/>
        <dbReference type="ChEBI" id="CHEBI:83767"/>
        <dbReference type="EC" id="2.3.1.286"/>
    </reaction>
</comment>
<organism evidence="6 7">
    <name type="scientific">Novosphingobium hassiacum</name>
    <dbReference type="NCBI Taxonomy" id="173676"/>
    <lineage>
        <taxon>Bacteria</taxon>
        <taxon>Pseudomonadati</taxon>
        <taxon>Pseudomonadota</taxon>
        <taxon>Alphaproteobacteria</taxon>
        <taxon>Sphingomonadales</taxon>
        <taxon>Sphingomonadaceae</taxon>
        <taxon>Novosphingobium</taxon>
    </lineage>
</organism>
<feature type="binding site" evidence="3 4">
    <location>
        <position position="154"/>
    </location>
    <ligand>
        <name>Zn(2+)</name>
        <dbReference type="ChEBI" id="CHEBI:29105"/>
    </ligand>
</feature>
<dbReference type="InterPro" id="IPR026591">
    <property type="entry name" value="Sirtuin_cat_small_dom_sf"/>
</dbReference>
<gene>
    <name evidence="3" type="primary">cobB</name>
    <name evidence="6" type="ORF">GGQ88_000989</name>
</gene>
<comment type="domain">
    <text evidence="3">2 residues (Tyr-70 and Arg-73) present in a large hydrophobic pocket are probably involved in substrate specificity. They are important for desuccinylation activity, but dispensable for deacetylation activity.</text>
</comment>
<dbReference type="InterPro" id="IPR027546">
    <property type="entry name" value="Sirtuin_class_III"/>
</dbReference>
<keyword evidence="3" id="KW-0963">Cytoplasm</keyword>
<feature type="binding site" evidence="3">
    <location>
        <begin position="193"/>
        <end position="195"/>
    </location>
    <ligand>
        <name>NAD(+)</name>
        <dbReference type="ChEBI" id="CHEBI:57540"/>
    </ligand>
</feature>
<dbReference type="CDD" id="cd01412">
    <property type="entry name" value="SIRT5_Af1_CobB"/>
    <property type="match status" value="1"/>
</dbReference>
<evidence type="ECO:0000256" key="1">
    <source>
        <dbReference type="ARBA" id="ARBA00022679"/>
    </source>
</evidence>
<evidence type="ECO:0000256" key="4">
    <source>
        <dbReference type="PROSITE-ProRule" id="PRU00236"/>
    </source>
</evidence>
<proteinExistence type="inferred from homology"/>
<sequence length="250" mass="27713">MALLTPFLPCFMVAMKRSRNIVILTGAGISAESGIDTFRSAGGLWEQHRVEDVATPEAFARDPDLVLRFYDMRREAIQTKEPNPAHLALARLDREWPKRDGGQVLIVTQNVDDLHERGGALNVLHMHGEHLNAWCLACDSRPRWTGTLIDRPPCPVCSEPALRPDIVWFGEVPYRMDEIYEAVAAADLFVSIGTSGAVYPAAGLVRTARELGLQTLELNLERSQGSAWFDETRLGPASEIVPAWVDELLG</sequence>
<name>A0A7W6EUY2_9SPHN</name>
<dbReference type="Gene3D" id="3.40.50.1220">
    <property type="entry name" value="TPP-binding domain"/>
    <property type="match status" value="1"/>
</dbReference>
<comment type="cofactor">
    <cofactor evidence="3">
        <name>Zn(2+)</name>
        <dbReference type="ChEBI" id="CHEBI:29105"/>
    </cofactor>
    <text evidence="3">Binds 1 zinc ion per subunit.</text>
</comment>
<dbReference type="InterPro" id="IPR050134">
    <property type="entry name" value="NAD-dep_sirtuin_deacylases"/>
</dbReference>
<comment type="function">
    <text evidence="3">NAD-dependent lysine deacetylase and desuccinylase that specifically removes acetyl and succinyl groups on target proteins. Modulates the activities of several proteins which are inactive in their acylated form.</text>
</comment>
<dbReference type="GO" id="GO:0070403">
    <property type="term" value="F:NAD+ binding"/>
    <property type="evidence" value="ECO:0007669"/>
    <property type="project" value="UniProtKB-UniRule"/>
</dbReference>
<evidence type="ECO:0000313" key="6">
    <source>
        <dbReference type="EMBL" id="MBB3859728.1"/>
    </source>
</evidence>
<dbReference type="EMBL" id="JACICY010000002">
    <property type="protein sequence ID" value="MBB3859728.1"/>
    <property type="molecule type" value="Genomic_DNA"/>
</dbReference>
<dbReference type="InterPro" id="IPR003000">
    <property type="entry name" value="Sirtuin"/>
</dbReference>
<dbReference type="GO" id="GO:0036055">
    <property type="term" value="F:protein-succinyllysine desuccinylase activity"/>
    <property type="evidence" value="ECO:0007669"/>
    <property type="project" value="UniProtKB-UniRule"/>
</dbReference>